<keyword evidence="2" id="KW-0378">Hydrolase</keyword>
<dbReference type="STRING" id="74649.A0A2P6RQ76"/>
<evidence type="ECO:0000256" key="1">
    <source>
        <dbReference type="ARBA" id="ARBA00008061"/>
    </source>
</evidence>
<dbReference type="Gramene" id="PRQ48541">
    <property type="protein sequence ID" value="PRQ48541"/>
    <property type="gene ID" value="RchiOBHm_Chr2g0111851"/>
</dbReference>
<gene>
    <name evidence="2" type="ORF">RchiOBHm_Chr2g0111851</name>
</gene>
<comment type="caution">
    <text evidence="2">The sequence shown here is derived from an EMBL/GenBank/DDBJ whole genome shotgun (WGS) entry which is preliminary data.</text>
</comment>
<evidence type="ECO:0000313" key="2">
    <source>
        <dbReference type="EMBL" id="PRQ48541.1"/>
    </source>
</evidence>
<dbReference type="EMBL" id="PDCK01000040">
    <property type="protein sequence ID" value="PRQ48541.1"/>
    <property type="molecule type" value="Genomic_DNA"/>
</dbReference>
<evidence type="ECO:0000313" key="3">
    <source>
        <dbReference type="Proteomes" id="UP000238479"/>
    </source>
</evidence>
<dbReference type="EC" id="3.2.1.1" evidence="2"/>
<sequence length="180" mass="20387">MTGSSCPLCFPHIVGYLPQNIYSLNSKYGSEHQLKGLLQKIGLPPSEHIFHQIGLIYLQLTLSRVFEYSISYAAKYVKEYIEGANQFFPLGSIGILATTMVMVWTTTKLEFSSNNDKCLCCLRGLHLCRYHRQRILSWIDGTGQLSTVFDFTTKGVLQEAVKGKLWRLRDPQGKPPVVIQ</sequence>
<keyword evidence="2" id="KW-0326">Glycosidase</keyword>
<accession>A0A2P6RQ76</accession>
<comment type="similarity">
    <text evidence="1">Belongs to the glycosyl hydrolase 13 family.</text>
</comment>
<proteinExistence type="inferred from homology"/>
<keyword evidence="3" id="KW-1185">Reference proteome</keyword>
<protein>
    <submittedName>
        <fullName evidence="2">Putative alpha-amylase</fullName>
        <ecNumber evidence="2">3.2.1.1</ecNumber>
    </submittedName>
</protein>
<organism evidence="2 3">
    <name type="scientific">Rosa chinensis</name>
    <name type="common">China rose</name>
    <dbReference type="NCBI Taxonomy" id="74649"/>
    <lineage>
        <taxon>Eukaryota</taxon>
        <taxon>Viridiplantae</taxon>
        <taxon>Streptophyta</taxon>
        <taxon>Embryophyta</taxon>
        <taxon>Tracheophyta</taxon>
        <taxon>Spermatophyta</taxon>
        <taxon>Magnoliopsida</taxon>
        <taxon>eudicotyledons</taxon>
        <taxon>Gunneridae</taxon>
        <taxon>Pentapetalae</taxon>
        <taxon>rosids</taxon>
        <taxon>fabids</taxon>
        <taxon>Rosales</taxon>
        <taxon>Rosaceae</taxon>
        <taxon>Rosoideae</taxon>
        <taxon>Rosoideae incertae sedis</taxon>
        <taxon>Rosa</taxon>
    </lineage>
</organism>
<dbReference type="Proteomes" id="UP000238479">
    <property type="component" value="Chromosome 2"/>
</dbReference>
<name>A0A2P6RQ76_ROSCH</name>
<dbReference type="Gene3D" id="3.20.20.80">
    <property type="entry name" value="Glycosidases"/>
    <property type="match status" value="1"/>
</dbReference>
<dbReference type="GO" id="GO:0004556">
    <property type="term" value="F:alpha-amylase activity"/>
    <property type="evidence" value="ECO:0007669"/>
    <property type="project" value="UniProtKB-EC"/>
</dbReference>
<reference evidence="2 3" key="1">
    <citation type="journal article" date="2018" name="Nat. Genet.">
        <title>The Rosa genome provides new insights in the design of modern roses.</title>
        <authorList>
            <person name="Bendahmane M."/>
        </authorList>
    </citation>
    <scope>NUCLEOTIDE SEQUENCE [LARGE SCALE GENOMIC DNA]</scope>
    <source>
        <strain evidence="3">cv. Old Blush</strain>
    </source>
</reference>
<dbReference type="PANTHER" id="PTHR43447">
    <property type="entry name" value="ALPHA-AMYLASE"/>
    <property type="match status" value="1"/>
</dbReference>
<dbReference type="AlphaFoldDB" id="A0A2P6RQ76"/>